<reference evidence="1 2" key="1">
    <citation type="submission" date="2020-06" db="EMBL/GenBank/DDBJ databases">
        <title>Mogibacterium timidum strain W9173 genomic sequence.</title>
        <authorList>
            <person name="Wade W.G."/>
            <person name="Johnston C.D."/>
            <person name="Chen T."/>
            <person name="Dewhirst F.E."/>
        </authorList>
    </citation>
    <scope>NUCLEOTIDE SEQUENCE [LARGE SCALE GENOMIC DNA]</scope>
    <source>
        <strain evidence="1 2">W9173</strain>
    </source>
</reference>
<keyword evidence="2" id="KW-1185">Reference proteome</keyword>
<dbReference type="RefSeq" id="WP_156791990.1">
    <property type="nucleotide sequence ID" value="NZ_CAUUGE010000022.1"/>
</dbReference>
<dbReference type="AlphaFoldDB" id="A0A7Y8VSY1"/>
<evidence type="ECO:0000313" key="2">
    <source>
        <dbReference type="Proteomes" id="UP000526307"/>
    </source>
</evidence>
<protein>
    <submittedName>
        <fullName evidence="1">Uncharacterized protein</fullName>
    </submittedName>
</protein>
<dbReference type="Proteomes" id="UP000526307">
    <property type="component" value="Unassembled WGS sequence"/>
</dbReference>
<gene>
    <name evidence="1" type="ORF">HW270_08170</name>
</gene>
<comment type="caution">
    <text evidence="1">The sequence shown here is derived from an EMBL/GenBank/DDBJ whole genome shotgun (WGS) entry which is preliminary data.</text>
</comment>
<organism evidence="1 2">
    <name type="scientific">Mogibacterium timidum</name>
    <dbReference type="NCBI Taxonomy" id="35519"/>
    <lineage>
        <taxon>Bacteria</taxon>
        <taxon>Bacillati</taxon>
        <taxon>Bacillota</taxon>
        <taxon>Clostridia</taxon>
        <taxon>Peptostreptococcales</taxon>
        <taxon>Anaerovoracaceae</taxon>
        <taxon>Mogibacterium</taxon>
    </lineage>
</organism>
<accession>A0A7Y8VSY1</accession>
<dbReference type="EMBL" id="JABXYR010000002">
    <property type="protein sequence ID" value="NWO24024.1"/>
    <property type="molecule type" value="Genomic_DNA"/>
</dbReference>
<proteinExistence type="predicted"/>
<evidence type="ECO:0000313" key="1">
    <source>
        <dbReference type="EMBL" id="NWO24024.1"/>
    </source>
</evidence>
<sequence>MYKFITEAAKWDKLYKDSISSYLDAKYGEGTYTYNKSDNTVSHEGEVEIVHI</sequence>
<name>A0A7Y8VSY1_9FIRM</name>